<accession>X0TMR4</accession>
<protein>
    <submittedName>
        <fullName evidence="1">Uncharacterized protein</fullName>
    </submittedName>
</protein>
<reference evidence="1" key="1">
    <citation type="journal article" date="2014" name="Front. Microbiol.">
        <title>High frequency of phylogenetically diverse reductive dehalogenase-homologous genes in deep subseafloor sedimentary metagenomes.</title>
        <authorList>
            <person name="Kawai M."/>
            <person name="Futagami T."/>
            <person name="Toyoda A."/>
            <person name="Takaki Y."/>
            <person name="Nishi S."/>
            <person name="Hori S."/>
            <person name="Arai W."/>
            <person name="Tsubouchi T."/>
            <person name="Morono Y."/>
            <person name="Uchiyama I."/>
            <person name="Ito T."/>
            <person name="Fujiyama A."/>
            <person name="Inagaki F."/>
            <person name="Takami H."/>
        </authorList>
    </citation>
    <scope>NUCLEOTIDE SEQUENCE</scope>
    <source>
        <strain evidence="1">Expedition CK06-06</strain>
    </source>
</reference>
<comment type="caution">
    <text evidence="1">The sequence shown here is derived from an EMBL/GenBank/DDBJ whole genome shotgun (WGS) entry which is preliminary data.</text>
</comment>
<dbReference type="AlphaFoldDB" id="X0TMR4"/>
<evidence type="ECO:0000313" key="1">
    <source>
        <dbReference type="EMBL" id="GAF94514.1"/>
    </source>
</evidence>
<name>X0TMR4_9ZZZZ</name>
<proteinExistence type="predicted"/>
<organism evidence="1">
    <name type="scientific">marine sediment metagenome</name>
    <dbReference type="NCBI Taxonomy" id="412755"/>
    <lineage>
        <taxon>unclassified sequences</taxon>
        <taxon>metagenomes</taxon>
        <taxon>ecological metagenomes</taxon>
    </lineage>
</organism>
<sequence>MRLDRAIEIKENHQRLHQDEYYLELFKADNLSIEALKRQQAIRGKKTTTLTYPLPGETEK</sequence>
<gene>
    <name evidence="1" type="ORF">S01H1_21399</name>
</gene>
<dbReference type="EMBL" id="BARS01011857">
    <property type="protein sequence ID" value="GAF94514.1"/>
    <property type="molecule type" value="Genomic_DNA"/>
</dbReference>